<proteinExistence type="predicted"/>
<accession>A0A9D4MGP6</accession>
<dbReference type="EMBL" id="JAIWYP010000002">
    <property type="protein sequence ID" value="KAH3875037.1"/>
    <property type="molecule type" value="Genomic_DNA"/>
</dbReference>
<sequence>MVQSQITLPLRPEASSNIASRPRTTSPLTMGWVVPSSVTAHIYRPTPKAACPTFAQVPAVSVAIPTSATPRTPVQDEPFSSQDDDFNLVFLEEEPLVP</sequence>
<name>A0A9D4MGP6_DREPO</name>
<organism evidence="2 3">
    <name type="scientific">Dreissena polymorpha</name>
    <name type="common">Zebra mussel</name>
    <name type="synonym">Mytilus polymorpha</name>
    <dbReference type="NCBI Taxonomy" id="45954"/>
    <lineage>
        <taxon>Eukaryota</taxon>
        <taxon>Metazoa</taxon>
        <taxon>Spiralia</taxon>
        <taxon>Lophotrochozoa</taxon>
        <taxon>Mollusca</taxon>
        <taxon>Bivalvia</taxon>
        <taxon>Autobranchia</taxon>
        <taxon>Heteroconchia</taxon>
        <taxon>Euheterodonta</taxon>
        <taxon>Imparidentia</taxon>
        <taxon>Neoheterodontei</taxon>
        <taxon>Myida</taxon>
        <taxon>Dreissenoidea</taxon>
        <taxon>Dreissenidae</taxon>
        <taxon>Dreissena</taxon>
    </lineage>
</organism>
<protein>
    <submittedName>
        <fullName evidence="2">Uncharacterized protein</fullName>
    </submittedName>
</protein>
<evidence type="ECO:0000313" key="3">
    <source>
        <dbReference type="Proteomes" id="UP000828390"/>
    </source>
</evidence>
<evidence type="ECO:0000313" key="2">
    <source>
        <dbReference type="EMBL" id="KAH3875037.1"/>
    </source>
</evidence>
<reference evidence="2" key="1">
    <citation type="journal article" date="2019" name="bioRxiv">
        <title>The Genome of the Zebra Mussel, Dreissena polymorpha: A Resource for Invasive Species Research.</title>
        <authorList>
            <person name="McCartney M.A."/>
            <person name="Auch B."/>
            <person name="Kono T."/>
            <person name="Mallez S."/>
            <person name="Zhang Y."/>
            <person name="Obille A."/>
            <person name="Becker A."/>
            <person name="Abrahante J.E."/>
            <person name="Garbe J."/>
            <person name="Badalamenti J.P."/>
            <person name="Herman A."/>
            <person name="Mangelson H."/>
            <person name="Liachko I."/>
            <person name="Sullivan S."/>
            <person name="Sone E.D."/>
            <person name="Koren S."/>
            <person name="Silverstein K.A.T."/>
            <person name="Beckman K.B."/>
            <person name="Gohl D.M."/>
        </authorList>
    </citation>
    <scope>NUCLEOTIDE SEQUENCE</scope>
    <source>
        <strain evidence="2">Duluth1</strain>
        <tissue evidence="2">Whole animal</tissue>
    </source>
</reference>
<keyword evidence="3" id="KW-1185">Reference proteome</keyword>
<dbReference type="AlphaFoldDB" id="A0A9D4MGP6"/>
<feature type="region of interest" description="Disordered" evidence="1">
    <location>
        <begin position="1"/>
        <end position="26"/>
    </location>
</feature>
<comment type="caution">
    <text evidence="2">The sequence shown here is derived from an EMBL/GenBank/DDBJ whole genome shotgun (WGS) entry which is preliminary data.</text>
</comment>
<feature type="compositionally biased region" description="Polar residues" evidence="1">
    <location>
        <begin position="14"/>
        <end position="26"/>
    </location>
</feature>
<evidence type="ECO:0000256" key="1">
    <source>
        <dbReference type="SAM" id="MobiDB-lite"/>
    </source>
</evidence>
<dbReference type="Proteomes" id="UP000828390">
    <property type="component" value="Unassembled WGS sequence"/>
</dbReference>
<reference evidence="2" key="2">
    <citation type="submission" date="2020-11" db="EMBL/GenBank/DDBJ databases">
        <authorList>
            <person name="McCartney M.A."/>
            <person name="Auch B."/>
            <person name="Kono T."/>
            <person name="Mallez S."/>
            <person name="Becker A."/>
            <person name="Gohl D.M."/>
            <person name="Silverstein K.A.T."/>
            <person name="Koren S."/>
            <person name="Bechman K.B."/>
            <person name="Herman A."/>
            <person name="Abrahante J.E."/>
            <person name="Garbe J."/>
        </authorList>
    </citation>
    <scope>NUCLEOTIDE SEQUENCE</scope>
    <source>
        <strain evidence="2">Duluth1</strain>
        <tissue evidence="2">Whole animal</tissue>
    </source>
</reference>
<gene>
    <name evidence="2" type="ORF">DPMN_038296</name>
</gene>